<evidence type="ECO:0000259" key="5">
    <source>
        <dbReference type="Pfam" id="PF03636"/>
    </source>
</evidence>
<organism evidence="6 7">
    <name type="scientific">Actinopolyspora mortivallis</name>
    <dbReference type="NCBI Taxonomy" id="33906"/>
    <lineage>
        <taxon>Bacteria</taxon>
        <taxon>Bacillati</taxon>
        <taxon>Actinomycetota</taxon>
        <taxon>Actinomycetes</taxon>
        <taxon>Actinopolysporales</taxon>
        <taxon>Actinopolysporaceae</taxon>
        <taxon>Actinopolyspora</taxon>
    </lineage>
</organism>
<dbReference type="InterPro" id="IPR037018">
    <property type="entry name" value="GH65_N"/>
</dbReference>
<evidence type="ECO:0000313" key="6">
    <source>
        <dbReference type="EMBL" id="PRW62991.1"/>
    </source>
</evidence>
<dbReference type="Gene3D" id="2.70.98.40">
    <property type="entry name" value="Glycoside hydrolase, family 65, N-terminal domain"/>
    <property type="match status" value="1"/>
</dbReference>
<dbReference type="GO" id="GO:0004555">
    <property type="term" value="F:alpha,alpha-trehalase activity"/>
    <property type="evidence" value="ECO:0007669"/>
    <property type="project" value="TreeGrafter"/>
</dbReference>
<feature type="domain" description="Glycoside hydrolase family 65 central catalytic" evidence="3">
    <location>
        <begin position="363"/>
        <end position="584"/>
    </location>
</feature>
<evidence type="ECO:0000256" key="2">
    <source>
        <dbReference type="SAM" id="SignalP"/>
    </source>
</evidence>
<dbReference type="RefSeq" id="WP_106114113.1">
    <property type="nucleotide sequence ID" value="NZ_PVSR01000021.1"/>
</dbReference>
<dbReference type="AlphaFoldDB" id="A0A2T0GV54"/>
<evidence type="ECO:0000313" key="7">
    <source>
        <dbReference type="Proteomes" id="UP000239352"/>
    </source>
</evidence>
<dbReference type="Pfam" id="PF03633">
    <property type="entry name" value="Glyco_hydro_65C"/>
    <property type="match status" value="1"/>
</dbReference>
<dbReference type="Gene3D" id="1.50.10.10">
    <property type="match status" value="1"/>
</dbReference>
<dbReference type="EMBL" id="PVSR01000021">
    <property type="protein sequence ID" value="PRW62991.1"/>
    <property type="molecule type" value="Genomic_DNA"/>
</dbReference>
<dbReference type="InterPro" id="IPR005195">
    <property type="entry name" value="Glyco_hydro_65_M"/>
</dbReference>
<dbReference type="InterPro" id="IPR008928">
    <property type="entry name" value="6-hairpin_glycosidase_sf"/>
</dbReference>
<keyword evidence="1" id="KW-0378">Hydrolase</keyword>
<feature type="chain" id="PRO_5015592746" evidence="2">
    <location>
        <begin position="34"/>
        <end position="898"/>
    </location>
</feature>
<dbReference type="Pfam" id="PF03632">
    <property type="entry name" value="Glyco_hydro_65m"/>
    <property type="match status" value="1"/>
</dbReference>
<keyword evidence="1" id="KW-0326">Glycosidase</keyword>
<dbReference type="InterPro" id="IPR011013">
    <property type="entry name" value="Gal_mutarotase_sf_dom"/>
</dbReference>
<accession>A0A2T0GV54</accession>
<dbReference type="SUPFAM" id="SSF49785">
    <property type="entry name" value="Galactose-binding domain-like"/>
    <property type="match status" value="1"/>
</dbReference>
<dbReference type="InterPro" id="IPR005196">
    <property type="entry name" value="Glyco_hydro_65_N"/>
</dbReference>
<gene>
    <name evidence="6" type="ORF">CEP50_12415</name>
</gene>
<dbReference type="GO" id="GO:0005993">
    <property type="term" value="P:trehalose catabolic process"/>
    <property type="evidence" value="ECO:0007669"/>
    <property type="project" value="TreeGrafter"/>
</dbReference>
<reference evidence="6 7" key="1">
    <citation type="submission" date="2018-03" db="EMBL/GenBank/DDBJ databases">
        <title>Actinopolyspora mortivallis from Sahara, screening for active biomolecules.</title>
        <authorList>
            <person name="Selama O."/>
            <person name="Wellington E.M.H."/>
            <person name="Hacene H."/>
        </authorList>
    </citation>
    <scope>NUCLEOTIDE SEQUENCE [LARGE SCALE GENOMIC DNA]</scope>
    <source>
        <strain evidence="6 7">M5A</strain>
    </source>
</reference>
<dbReference type="STRING" id="1050202.GCA_000384035_03509"/>
<dbReference type="FunCoup" id="A0A2T0GV54">
    <property type="interactions" value="9"/>
</dbReference>
<evidence type="ECO:0000259" key="4">
    <source>
        <dbReference type="Pfam" id="PF03633"/>
    </source>
</evidence>
<dbReference type="InterPro" id="IPR012341">
    <property type="entry name" value="6hp_glycosidase-like_sf"/>
</dbReference>
<dbReference type="Pfam" id="PF03636">
    <property type="entry name" value="Glyco_hydro_65N"/>
    <property type="match status" value="1"/>
</dbReference>
<sequence>MDDMDLAPRRTGGTLLGALLVLSIAVIPAPATAAPPAPSEGHTADCRAGDPAWEFSTEEFDPTYTRHAYVGNGYLSQRVPPTGTGYVATGGETGFPLETPRFDGAFVSGLYGSGPSAQTDEDKHAIAAIPTWSTLTVDNGTARYGAETPEERISDFRQTLNVRCGILRTSLTWTTPDGRATELTYETVADRAHPHAGAVRLRMTPHWNGRATVTAAIDGDGARRMEPTGAGADGRTVHVGFRTDEVATTGTVASTLRAGGDLARAEPERSTRISGLDAEQSLSFPARAGHTYEFGKYVGVDTALTAENHRDSAVDTARRAAARGWDRLFAEHAERWRSLWSSDIRTPGRPEMQRWLRASKYALLSSIRRGQDNSIAPAGLSSDNYAGLIFWDAELWMYPALLAQHPDIARSVVAYRERTLDQARANAEAVGQRGAFYPWTSADSGNLDDDCHSWDPPHCLTQNHLQGDIALATWQYYQASGDQRWLREHGWPVLRALARYWEGRVTRNDDGSYSIHNVAGPDEYSNGVDDGVFTNAGAATALRNATRAAEVLGEPAPARWTEIADGLRIPFDEERGVFLQYEGYDGGEIKQADTVLLQYPLEWPMSEEVATDTLEYYAPRTDPDGPAMTDAVHAVDAAANGQPGCVTNTYINRAIRPFVRAPFAQFSEARGERAGDDGGSPALNFLTGNGGFLQTFTHGLTGLRWRTDAVRMDPTLPPQFPRGVELTGLHWQGRTFDVRIGPERTRVSLRHGDPFTVRTPDGEHTVGRDAPATVETRRPDLAPTDNLARCRPATAADAEPGKYAEAAVDGSTATTWTPASRRSELTVELDRPSWVGRVHAEWTETAPKEHRVLVSLDGRHFTEFHPGGPGRLARYVRVEVTSPPEAHAGIRELRVTAR</sequence>
<dbReference type="Gene3D" id="2.60.120.260">
    <property type="entry name" value="Galactose-binding domain-like"/>
    <property type="match status" value="1"/>
</dbReference>
<feature type="domain" description="Glycoside hydrolase family 65 C-terminal" evidence="4">
    <location>
        <begin position="703"/>
        <end position="766"/>
    </location>
</feature>
<comment type="caution">
    <text evidence="6">The sequence shown here is derived from an EMBL/GenBank/DDBJ whole genome shotgun (WGS) entry which is preliminary data.</text>
</comment>
<dbReference type="PANTHER" id="PTHR11051:SF8">
    <property type="entry name" value="PROTEIN-GLUCOSYLGALACTOSYLHYDROXYLYSINE GLUCOSIDASE"/>
    <property type="match status" value="1"/>
</dbReference>
<evidence type="ECO:0000256" key="1">
    <source>
        <dbReference type="ARBA" id="ARBA00023295"/>
    </source>
</evidence>
<feature type="domain" description="Glycoside hydrolase family 65 N-terminal" evidence="5">
    <location>
        <begin position="64"/>
        <end position="302"/>
    </location>
</feature>
<dbReference type="InParanoid" id="A0A2T0GV54"/>
<dbReference type="InterPro" id="IPR005194">
    <property type="entry name" value="Glyco_hydro_65_C"/>
</dbReference>
<proteinExistence type="predicted"/>
<dbReference type="SUPFAM" id="SSF48208">
    <property type="entry name" value="Six-hairpin glycosidases"/>
    <property type="match status" value="1"/>
</dbReference>
<protein>
    <submittedName>
        <fullName evidence="6">Haloacid dehalogenase</fullName>
    </submittedName>
</protein>
<feature type="signal peptide" evidence="2">
    <location>
        <begin position="1"/>
        <end position="33"/>
    </location>
</feature>
<keyword evidence="2" id="KW-0732">Signal</keyword>
<dbReference type="GO" id="GO:0030246">
    <property type="term" value="F:carbohydrate binding"/>
    <property type="evidence" value="ECO:0007669"/>
    <property type="project" value="InterPro"/>
</dbReference>
<dbReference type="Gene3D" id="2.60.420.10">
    <property type="entry name" value="Maltose phosphorylase, domain 3"/>
    <property type="match status" value="1"/>
</dbReference>
<name>A0A2T0GV54_ACTMO</name>
<dbReference type="PANTHER" id="PTHR11051">
    <property type="entry name" value="GLYCOSYL HYDROLASE-RELATED"/>
    <property type="match status" value="1"/>
</dbReference>
<keyword evidence="7" id="KW-1185">Reference proteome</keyword>
<dbReference type="Proteomes" id="UP000239352">
    <property type="component" value="Unassembled WGS sequence"/>
</dbReference>
<dbReference type="SUPFAM" id="SSF74650">
    <property type="entry name" value="Galactose mutarotase-like"/>
    <property type="match status" value="1"/>
</dbReference>
<dbReference type="InterPro" id="IPR008979">
    <property type="entry name" value="Galactose-bd-like_sf"/>
</dbReference>
<evidence type="ECO:0000259" key="3">
    <source>
        <dbReference type="Pfam" id="PF03632"/>
    </source>
</evidence>
<dbReference type="GO" id="GO:0016757">
    <property type="term" value="F:glycosyltransferase activity"/>
    <property type="evidence" value="ECO:0007669"/>
    <property type="project" value="UniProtKB-ARBA"/>
</dbReference>